<dbReference type="AlphaFoldDB" id="A0A7L4VE16"/>
<dbReference type="PANTHER" id="PTHR11435">
    <property type="entry name" value="NADH UBIQUINONE OXIDOREDUCTASE SUBUNIT ND6"/>
    <property type="match status" value="1"/>
</dbReference>
<keyword evidence="9" id="KW-0249">Electron transport</keyword>
<evidence type="ECO:0000256" key="6">
    <source>
        <dbReference type="ARBA" id="ARBA00022660"/>
    </source>
</evidence>
<gene>
    <name evidence="18" type="primary">ND6</name>
</gene>
<comment type="catalytic activity">
    <reaction evidence="15">
        <text>a ubiquinone + NADH + 5 H(+)(in) = a ubiquinol + NAD(+) + 4 H(+)(out)</text>
        <dbReference type="Rhea" id="RHEA:29091"/>
        <dbReference type="Rhea" id="RHEA-COMP:9565"/>
        <dbReference type="Rhea" id="RHEA-COMP:9566"/>
        <dbReference type="ChEBI" id="CHEBI:15378"/>
        <dbReference type="ChEBI" id="CHEBI:16389"/>
        <dbReference type="ChEBI" id="CHEBI:17976"/>
        <dbReference type="ChEBI" id="CHEBI:57540"/>
        <dbReference type="ChEBI" id="CHEBI:57945"/>
        <dbReference type="EC" id="7.1.1.2"/>
    </reaction>
</comment>
<evidence type="ECO:0000256" key="2">
    <source>
        <dbReference type="ARBA" id="ARBA00005698"/>
    </source>
</evidence>
<feature type="transmembrane region" description="Helical" evidence="16">
    <location>
        <begin position="46"/>
        <end position="66"/>
    </location>
</feature>
<evidence type="ECO:0000256" key="4">
    <source>
        <dbReference type="ARBA" id="ARBA00021095"/>
    </source>
</evidence>
<keyword evidence="10 16" id="KW-1133">Transmembrane helix</keyword>
<accession>A0A7L4VE16</accession>
<feature type="chain" id="PRO_5029508576" description="NADH-ubiquinone oxidoreductase chain 6" evidence="17">
    <location>
        <begin position="17"/>
        <end position="166"/>
    </location>
</feature>
<evidence type="ECO:0000256" key="16">
    <source>
        <dbReference type="SAM" id="Phobius"/>
    </source>
</evidence>
<dbReference type="EC" id="7.1.1.2" evidence="3"/>
<evidence type="ECO:0000256" key="8">
    <source>
        <dbReference type="ARBA" id="ARBA00022967"/>
    </source>
</evidence>
<keyword evidence="8" id="KW-1278">Translocase</keyword>
<keyword evidence="7 16" id="KW-0812">Transmembrane</keyword>
<dbReference type="GO" id="GO:0031966">
    <property type="term" value="C:mitochondrial membrane"/>
    <property type="evidence" value="ECO:0007669"/>
    <property type="project" value="UniProtKB-SubCell"/>
</dbReference>
<geneLocation type="mitochondrion" evidence="18"/>
<organism evidence="18">
    <name type="scientific">Aesalus sp. JL-2019</name>
    <dbReference type="NCBI Taxonomy" id="2565995"/>
    <lineage>
        <taxon>Eukaryota</taxon>
        <taxon>Metazoa</taxon>
        <taxon>Ecdysozoa</taxon>
        <taxon>Arthropoda</taxon>
        <taxon>Hexapoda</taxon>
        <taxon>Insecta</taxon>
        <taxon>Pterygota</taxon>
        <taxon>Neoptera</taxon>
        <taxon>Endopterygota</taxon>
        <taxon>Coleoptera</taxon>
        <taxon>Polyphaga</taxon>
        <taxon>Scarabaeiformia</taxon>
        <taxon>Lucanidae</taxon>
        <taxon>Aesalinae</taxon>
        <taxon>Aesalini</taxon>
        <taxon>Aesalus</taxon>
    </lineage>
</organism>
<sequence length="166" mass="19366">MFYLLMFLALFSVLLPMLNHPIPMGSILLFQTFLIASITGFLNMNFWYSYIIFIIMVGGLMVLFMYMTSVASNEKFKYSNPISLMMTMIMIMGTSYSIFSDYFSMHMKINYNDSLILWNSYPLSMSKFINYPLMLIYCLMIIYLFIILITVVKITNINKGPLRANP</sequence>
<evidence type="ECO:0000256" key="17">
    <source>
        <dbReference type="SAM" id="SignalP"/>
    </source>
</evidence>
<dbReference type="EMBL" id="MH120282">
    <property type="protein sequence ID" value="QBZ37546.1"/>
    <property type="molecule type" value="Genomic_DNA"/>
</dbReference>
<keyword evidence="6" id="KW-0679">Respiratory chain</keyword>
<evidence type="ECO:0000256" key="3">
    <source>
        <dbReference type="ARBA" id="ARBA00012944"/>
    </source>
</evidence>
<evidence type="ECO:0000256" key="14">
    <source>
        <dbReference type="ARBA" id="ARBA00031019"/>
    </source>
</evidence>
<evidence type="ECO:0000256" key="11">
    <source>
        <dbReference type="ARBA" id="ARBA00023027"/>
    </source>
</evidence>
<feature type="transmembrane region" description="Helical" evidence="16">
    <location>
        <begin position="78"/>
        <end position="99"/>
    </location>
</feature>
<evidence type="ECO:0000256" key="5">
    <source>
        <dbReference type="ARBA" id="ARBA00022448"/>
    </source>
</evidence>
<evidence type="ECO:0000256" key="7">
    <source>
        <dbReference type="ARBA" id="ARBA00022692"/>
    </source>
</evidence>
<evidence type="ECO:0000313" key="18">
    <source>
        <dbReference type="EMBL" id="QBZ37546.1"/>
    </source>
</evidence>
<keyword evidence="5" id="KW-0813">Transport</keyword>
<keyword evidence="17" id="KW-0732">Signal</keyword>
<evidence type="ECO:0000256" key="15">
    <source>
        <dbReference type="ARBA" id="ARBA00049551"/>
    </source>
</evidence>
<proteinExistence type="inferred from homology"/>
<comment type="similarity">
    <text evidence="2">Belongs to the complex I subunit 6 family.</text>
</comment>
<feature type="transmembrane region" description="Helical" evidence="16">
    <location>
        <begin position="128"/>
        <end position="152"/>
    </location>
</feature>
<reference evidence="18" key="1">
    <citation type="submission" date="2018-03" db="EMBL/GenBank/DDBJ databases">
        <title>Mitochondrial Genomes of Three Ancestral Stag Beetles and Implications for Their Phylogeny.</title>
        <authorList>
            <person name="Liu J."/>
        </authorList>
    </citation>
    <scope>NUCLEOTIDE SEQUENCE</scope>
</reference>
<evidence type="ECO:0000256" key="9">
    <source>
        <dbReference type="ARBA" id="ARBA00022982"/>
    </source>
</evidence>
<feature type="signal peptide" evidence="17">
    <location>
        <begin position="1"/>
        <end position="16"/>
    </location>
</feature>
<keyword evidence="13 16" id="KW-0472">Membrane</keyword>
<dbReference type="PANTHER" id="PTHR11435:SF1">
    <property type="entry name" value="NADH-UBIQUINONE OXIDOREDUCTASE CHAIN 6"/>
    <property type="match status" value="1"/>
</dbReference>
<dbReference type="GO" id="GO:0008137">
    <property type="term" value="F:NADH dehydrogenase (ubiquinone) activity"/>
    <property type="evidence" value="ECO:0007669"/>
    <property type="project" value="UniProtKB-EC"/>
</dbReference>
<comment type="subcellular location">
    <subcellularLocation>
        <location evidence="1">Mitochondrion membrane</location>
        <topology evidence="1">Multi-pass membrane protein</topology>
    </subcellularLocation>
</comment>
<dbReference type="InterPro" id="IPR050269">
    <property type="entry name" value="ComplexI_Subunit6"/>
</dbReference>
<keyword evidence="12 18" id="KW-0496">Mitochondrion</keyword>
<evidence type="ECO:0000256" key="1">
    <source>
        <dbReference type="ARBA" id="ARBA00004225"/>
    </source>
</evidence>
<evidence type="ECO:0000256" key="13">
    <source>
        <dbReference type="ARBA" id="ARBA00023136"/>
    </source>
</evidence>
<protein>
    <recommendedName>
        <fullName evidence="4">NADH-ubiquinone oxidoreductase chain 6</fullName>
        <ecNumber evidence="3">7.1.1.2</ecNumber>
    </recommendedName>
    <alternativeName>
        <fullName evidence="14">NADH dehydrogenase subunit 6</fullName>
    </alternativeName>
</protein>
<evidence type="ECO:0000256" key="10">
    <source>
        <dbReference type="ARBA" id="ARBA00022989"/>
    </source>
</evidence>
<name>A0A7L4VE16_9SCAR</name>
<keyword evidence="11" id="KW-0520">NAD</keyword>
<evidence type="ECO:0000256" key="12">
    <source>
        <dbReference type="ARBA" id="ARBA00023128"/>
    </source>
</evidence>